<gene>
    <name evidence="6" type="ORF">HQ393_15565</name>
</gene>
<evidence type="ECO:0000256" key="3">
    <source>
        <dbReference type="ARBA" id="ARBA00022989"/>
    </source>
</evidence>
<evidence type="ECO:0000256" key="1">
    <source>
        <dbReference type="ARBA" id="ARBA00004141"/>
    </source>
</evidence>
<proteinExistence type="predicted"/>
<feature type="transmembrane region" description="Helical" evidence="5">
    <location>
        <begin position="71"/>
        <end position="92"/>
    </location>
</feature>
<accession>A0A7H9BLI7</accession>
<dbReference type="RefSeq" id="WP_179356354.1">
    <property type="nucleotide sequence ID" value="NZ_CP058627.1"/>
</dbReference>
<dbReference type="KEGG" id="chiz:HQ393_15565"/>
<sequence>MMNRLILEGATILQASVGVLSLIAYVPQWRTLHASKSSQNIALSSWAIWTVSSVIATLYAVVQVLAHGRGWALVFSASTNLVFVLITVALIAKYRRPAVSAISLAA</sequence>
<name>A0A7H9BLI7_9NEIS</name>
<feature type="transmembrane region" description="Helical" evidence="5">
    <location>
        <begin position="46"/>
        <end position="65"/>
    </location>
</feature>
<evidence type="ECO:0000256" key="5">
    <source>
        <dbReference type="SAM" id="Phobius"/>
    </source>
</evidence>
<dbReference type="Gene3D" id="1.20.1280.290">
    <property type="match status" value="1"/>
</dbReference>
<dbReference type="Pfam" id="PF04193">
    <property type="entry name" value="PQ-loop"/>
    <property type="match status" value="1"/>
</dbReference>
<evidence type="ECO:0000313" key="7">
    <source>
        <dbReference type="Proteomes" id="UP000509597"/>
    </source>
</evidence>
<evidence type="ECO:0000256" key="4">
    <source>
        <dbReference type="ARBA" id="ARBA00023136"/>
    </source>
</evidence>
<feature type="transmembrane region" description="Helical" evidence="5">
    <location>
        <begin position="6"/>
        <end position="26"/>
    </location>
</feature>
<dbReference type="EMBL" id="CP058627">
    <property type="protein sequence ID" value="QLG89550.1"/>
    <property type="molecule type" value="Genomic_DNA"/>
</dbReference>
<dbReference type="InterPro" id="IPR006603">
    <property type="entry name" value="PQ-loop_rpt"/>
</dbReference>
<keyword evidence="7" id="KW-1185">Reference proteome</keyword>
<keyword evidence="2 5" id="KW-0812">Transmembrane</keyword>
<keyword evidence="3 5" id="KW-1133">Transmembrane helix</keyword>
<organism evidence="6 7">
    <name type="scientific">Chitinibacter bivalviorum</name>
    <dbReference type="NCBI Taxonomy" id="2739434"/>
    <lineage>
        <taxon>Bacteria</taxon>
        <taxon>Pseudomonadati</taxon>
        <taxon>Pseudomonadota</taxon>
        <taxon>Betaproteobacteria</taxon>
        <taxon>Neisseriales</taxon>
        <taxon>Chitinibacteraceae</taxon>
        <taxon>Chitinibacter</taxon>
    </lineage>
</organism>
<evidence type="ECO:0000256" key="2">
    <source>
        <dbReference type="ARBA" id="ARBA00022692"/>
    </source>
</evidence>
<protein>
    <recommendedName>
        <fullName evidence="8">PQ-loop repeat-containing protein</fullName>
    </recommendedName>
</protein>
<reference evidence="6 7" key="1">
    <citation type="submission" date="2020-07" db="EMBL/GenBank/DDBJ databases">
        <title>Complete genome sequence of Chitinibacter sp. 2T18.</title>
        <authorList>
            <person name="Bae J.-W."/>
            <person name="Choi J.-W."/>
        </authorList>
    </citation>
    <scope>NUCLEOTIDE SEQUENCE [LARGE SCALE GENOMIC DNA]</scope>
    <source>
        <strain evidence="6 7">2T18</strain>
    </source>
</reference>
<evidence type="ECO:0008006" key="8">
    <source>
        <dbReference type="Google" id="ProtNLM"/>
    </source>
</evidence>
<dbReference type="GO" id="GO:0016020">
    <property type="term" value="C:membrane"/>
    <property type="evidence" value="ECO:0007669"/>
    <property type="project" value="UniProtKB-SubCell"/>
</dbReference>
<dbReference type="Proteomes" id="UP000509597">
    <property type="component" value="Chromosome"/>
</dbReference>
<comment type="subcellular location">
    <subcellularLocation>
        <location evidence="1">Membrane</location>
        <topology evidence="1">Multi-pass membrane protein</topology>
    </subcellularLocation>
</comment>
<evidence type="ECO:0000313" key="6">
    <source>
        <dbReference type="EMBL" id="QLG89550.1"/>
    </source>
</evidence>
<keyword evidence="4 5" id="KW-0472">Membrane</keyword>
<dbReference type="AlphaFoldDB" id="A0A7H9BLI7"/>